<feature type="chain" id="PRO_5018298672" evidence="4">
    <location>
        <begin position="23"/>
        <end position="91"/>
    </location>
</feature>
<evidence type="ECO:0000313" key="5">
    <source>
        <dbReference type="EMBL" id="VDN11079.1"/>
    </source>
</evidence>
<dbReference type="GO" id="GO:0005576">
    <property type="term" value="C:extracellular region"/>
    <property type="evidence" value="ECO:0007669"/>
    <property type="project" value="UniProtKB-SubCell"/>
</dbReference>
<evidence type="ECO:0000313" key="6">
    <source>
        <dbReference type="Proteomes" id="UP000281553"/>
    </source>
</evidence>
<proteinExistence type="inferred from homology"/>
<evidence type="ECO:0000256" key="3">
    <source>
        <dbReference type="ARBA" id="ARBA00022525"/>
    </source>
</evidence>
<evidence type="ECO:0000256" key="4">
    <source>
        <dbReference type="SAM" id="SignalP"/>
    </source>
</evidence>
<keyword evidence="3" id="KW-0964">Secreted</keyword>
<organism evidence="5 6">
    <name type="scientific">Dibothriocephalus latus</name>
    <name type="common">Fish tapeworm</name>
    <name type="synonym">Diphyllobothrium latum</name>
    <dbReference type="NCBI Taxonomy" id="60516"/>
    <lineage>
        <taxon>Eukaryota</taxon>
        <taxon>Metazoa</taxon>
        <taxon>Spiralia</taxon>
        <taxon>Lophotrochozoa</taxon>
        <taxon>Platyhelminthes</taxon>
        <taxon>Cestoda</taxon>
        <taxon>Eucestoda</taxon>
        <taxon>Diphyllobothriidea</taxon>
        <taxon>Diphyllobothriidae</taxon>
        <taxon>Dibothriocephalus</taxon>
    </lineage>
</organism>
<gene>
    <name evidence="5" type="ORF">DILT_LOCUS6910</name>
</gene>
<dbReference type="Pfam" id="PF00159">
    <property type="entry name" value="Hormone_3"/>
    <property type="match status" value="1"/>
</dbReference>
<keyword evidence="4" id="KW-0732">Signal</keyword>
<sequence length="91" mass="10610">MRTLWFLPHMVILLTMLVVVNCASVNRKPSWMDELLFNELSDEDTEMRAWKRAGEEGLQAPVKSPAFSDPEALRNYIRKVNEYFALIGRPR</sequence>
<accession>A0A3P7NPA8</accession>
<reference evidence="5 6" key="1">
    <citation type="submission" date="2018-11" db="EMBL/GenBank/DDBJ databases">
        <authorList>
            <consortium name="Pathogen Informatics"/>
        </authorList>
    </citation>
    <scope>NUCLEOTIDE SEQUENCE [LARGE SCALE GENOMIC DNA]</scope>
</reference>
<evidence type="ECO:0000256" key="2">
    <source>
        <dbReference type="ARBA" id="ARBA00010022"/>
    </source>
</evidence>
<dbReference type="Proteomes" id="UP000281553">
    <property type="component" value="Unassembled WGS sequence"/>
</dbReference>
<protein>
    <submittedName>
        <fullName evidence="5">Uncharacterized protein</fullName>
    </submittedName>
</protein>
<feature type="signal peptide" evidence="4">
    <location>
        <begin position="1"/>
        <end position="22"/>
    </location>
</feature>
<dbReference type="AlphaFoldDB" id="A0A3P7NPA8"/>
<dbReference type="InterPro" id="IPR001955">
    <property type="entry name" value="Pancreatic_hormone-like"/>
</dbReference>
<dbReference type="PROSITE" id="PS50276">
    <property type="entry name" value="PANCREATIC_HORMONE_2"/>
    <property type="match status" value="1"/>
</dbReference>
<keyword evidence="6" id="KW-1185">Reference proteome</keyword>
<comment type="subcellular location">
    <subcellularLocation>
        <location evidence="1">Secreted</location>
    </subcellularLocation>
</comment>
<evidence type="ECO:0000256" key="1">
    <source>
        <dbReference type="ARBA" id="ARBA00004613"/>
    </source>
</evidence>
<dbReference type="OrthoDB" id="9972427at2759"/>
<dbReference type="EMBL" id="UYRU01050641">
    <property type="protein sequence ID" value="VDN11079.1"/>
    <property type="molecule type" value="Genomic_DNA"/>
</dbReference>
<name>A0A3P7NPA8_DIBLA</name>
<dbReference type="GO" id="GO:0005179">
    <property type="term" value="F:hormone activity"/>
    <property type="evidence" value="ECO:0007669"/>
    <property type="project" value="InterPro"/>
</dbReference>
<comment type="similarity">
    <text evidence="2">Belongs to the NPY family.</text>
</comment>